<dbReference type="PROSITE" id="PS50104">
    <property type="entry name" value="TIR"/>
    <property type="match status" value="1"/>
</dbReference>
<protein>
    <recommendedName>
        <fullName evidence="6">TIR domain-containing protein</fullName>
    </recommendedName>
</protein>
<keyword evidence="5" id="KW-0472">Membrane</keyword>
<dbReference type="FunFam" id="3.40.50.10140:FF:000007">
    <property type="entry name" value="Disease resistance protein (TIR-NBS-LRR class)"/>
    <property type="match status" value="1"/>
</dbReference>
<dbReference type="Pfam" id="PF20160">
    <property type="entry name" value="C-JID"/>
    <property type="match status" value="1"/>
</dbReference>
<keyword evidence="1" id="KW-0433">Leucine-rich repeat</keyword>
<keyword evidence="2" id="KW-0677">Repeat</keyword>
<dbReference type="PANTHER" id="PTHR32009:SF159">
    <property type="entry name" value="TIR DOMAIN-CONTAINING PROTEIN"/>
    <property type="match status" value="1"/>
</dbReference>
<dbReference type="STRING" id="3750.A0A498IZQ7"/>
<feature type="domain" description="TIR" evidence="6">
    <location>
        <begin position="58"/>
        <end position="194"/>
    </location>
</feature>
<keyword evidence="5" id="KW-0812">Transmembrane</keyword>
<comment type="caution">
    <text evidence="7">The sequence shown here is derived from an EMBL/GenBank/DDBJ whole genome shotgun (WGS) entry which is preliminary data.</text>
</comment>
<proteinExistence type="predicted"/>
<dbReference type="InterPro" id="IPR045344">
    <property type="entry name" value="C-JID"/>
</dbReference>
<sequence>MELIGFFQVFNIVVIAIGTLLYMYCRSLTFSSSTSSSGAADAAVDDNDDGVDKPPLREKYDVFISFRGEDTRLTFTSHLHKALERKKIETYIDYRLNKGDEIEPALLEAIEKSRLSVIIFSKNYASSTWCLKELVHILKCKKKDQMVVPIFYDISPSDVRKQKGSYADAFAQLENREDSKDKVIGWKAALAEATGLSGFDFSNKKGFYKFPEILEPMEHLKFLRLEGTAVEELPQSVGNLVGLQTLDLGRCEKLKVVPSSIYNLRNLKTLSFNGCWKLQNFPQPTGSVGLLSLEVLDLGESGILQIPEDLICLTSLLGINLNGTKIRSVPSTIKQASQLSCLFLIECTSLESLPELPVLSRLQADGCKSLMTVSSSMTAITQCWNRYQLLEEQLLFYNCGRLGNDADARSSIMVEAQLRIMRVATASSKLKEKEDYQKFSEPLVTIVCPGYEIPNWFVHQNKGASINVKLPANWFRKGFLGFALSVVASGHQDKSGKVASGRQDQPGMQFECKYNFKTEEGQSHGIDCPVFVPCKGGNGDGCNLDSKHVFVLYKDLEYEEGVKWSSDFYCRFTEVSVHFETKPFQYNYTVENCGICLLYAEDAEKLKFDV</sequence>
<feature type="transmembrane region" description="Helical" evidence="5">
    <location>
        <begin position="6"/>
        <end position="25"/>
    </location>
</feature>
<keyword evidence="3" id="KW-0520">NAD</keyword>
<dbReference type="SUPFAM" id="SSF52047">
    <property type="entry name" value="RNI-like"/>
    <property type="match status" value="1"/>
</dbReference>
<dbReference type="InterPro" id="IPR055414">
    <property type="entry name" value="LRR_R13L4/SHOC2-like"/>
</dbReference>
<dbReference type="InterPro" id="IPR035897">
    <property type="entry name" value="Toll_tir_struct_dom_sf"/>
</dbReference>
<dbReference type="InterPro" id="IPR032675">
    <property type="entry name" value="LRR_dom_sf"/>
</dbReference>
<dbReference type="Pfam" id="PF23598">
    <property type="entry name" value="LRR_14"/>
    <property type="match status" value="1"/>
</dbReference>
<evidence type="ECO:0000256" key="2">
    <source>
        <dbReference type="ARBA" id="ARBA00022737"/>
    </source>
</evidence>
<dbReference type="Gene3D" id="3.80.10.10">
    <property type="entry name" value="Ribonuclease Inhibitor"/>
    <property type="match status" value="1"/>
</dbReference>
<dbReference type="PANTHER" id="PTHR32009">
    <property type="entry name" value="TMV RESISTANCE PROTEIN N-LIKE"/>
    <property type="match status" value="1"/>
</dbReference>
<dbReference type="Gene3D" id="3.40.50.10140">
    <property type="entry name" value="Toll/interleukin-1 receptor homology (TIR) domain"/>
    <property type="match status" value="1"/>
</dbReference>
<dbReference type="AlphaFoldDB" id="A0A498IZQ7"/>
<feature type="compositionally biased region" description="Low complexity" evidence="4">
    <location>
        <begin position="31"/>
        <end position="42"/>
    </location>
</feature>
<dbReference type="EMBL" id="RDQH01000336">
    <property type="protein sequence ID" value="RXH87747.1"/>
    <property type="molecule type" value="Genomic_DNA"/>
</dbReference>
<evidence type="ECO:0000313" key="7">
    <source>
        <dbReference type="EMBL" id="RXH87747.1"/>
    </source>
</evidence>
<dbReference type="InterPro" id="IPR000157">
    <property type="entry name" value="TIR_dom"/>
</dbReference>
<dbReference type="GO" id="GO:0007165">
    <property type="term" value="P:signal transduction"/>
    <property type="evidence" value="ECO:0007669"/>
    <property type="project" value="InterPro"/>
</dbReference>
<reference evidence="7 8" key="1">
    <citation type="submission" date="2018-10" db="EMBL/GenBank/DDBJ databases">
        <title>A high-quality apple genome assembly.</title>
        <authorList>
            <person name="Hu J."/>
        </authorList>
    </citation>
    <scope>NUCLEOTIDE SEQUENCE [LARGE SCALE GENOMIC DNA]</scope>
    <source>
        <strain evidence="8">cv. HFTH1</strain>
        <tissue evidence="7">Young leaf</tissue>
    </source>
</reference>
<feature type="region of interest" description="Disordered" evidence="4">
    <location>
        <begin position="31"/>
        <end position="52"/>
    </location>
</feature>
<evidence type="ECO:0000259" key="6">
    <source>
        <dbReference type="PROSITE" id="PS50104"/>
    </source>
</evidence>
<keyword evidence="5" id="KW-1133">Transmembrane helix</keyword>
<organism evidence="7 8">
    <name type="scientific">Malus domestica</name>
    <name type="common">Apple</name>
    <name type="synonym">Pyrus malus</name>
    <dbReference type="NCBI Taxonomy" id="3750"/>
    <lineage>
        <taxon>Eukaryota</taxon>
        <taxon>Viridiplantae</taxon>
        <taxon>Streptophyta</taxon>
        <taxon>Embryophyta</taxon>
        <taxon>Tracheophyta</taxon>
        <taxon>Spermatophyta</taxon>
        <taxon>Magnoliopsida</taxon>
        <taxon>eudicotyledons</taxon>
        <taxon>Gunneridae</taxon>
        <taxon>Pentapetalae</taxon>
        <taxon>rosids</taxon>
        <taxon>fabids</taxon>
        <taxon>Rosales</taxon>
        <taxon>Rosaceae</taxon>
        <taxon>Amygdaloideae</taxon>
        <taxon>Maleae</taxon>
        <taxon>Malus</taxon>
    </lineage>
</organism>
<evidence type="ECO:0000256" key="3">
    <source>
        <dbReference type="ARBA" id="ARBA00023027"/>
    </source>
</evidence>
<evidence type="ECO:0000313" key="8">
    <source>
        <dbReference type="Proteomes" id="UP000290289"/>
    </source>
</evidence>
<dbReference type="GO" id="GO:0006950">
    <property type="term" value="P:response to stress"/>
    <property type="evidence" value="ECO:0007669"/>
    <property type="project" value="UniProtKB-ARBA"/>
</dbReference>
<evidence type="ECO:0000256" key="5">
    <source>
        <dbReference type="SAM" id="Phobius"/>
    </source>
</evidence>
<dbReference type="SUPFAM" id="SSF52200">
    <property type="entry name" value="Toll/Interleukin receptor TIR domain"/>
    <property type="match status" value="1"/>
</dbReference>
<dbReference type="Proteomes" id="UP000290289">
    <property type="component" value="Chromosome 10"/>
</dbReference>
<name>A0A498IZQ7_MALDO</name>
<gene>
    <name evidence="7" type="ORF">DVH24_034647</name>
</gene>
<accession>A0A498IZQ7</accession>
<evidence type="ECO:0000256" key="1">
    <source>
        <dbReference type="ARBA" id="ARBA00022614"/>
    </source>
</evidence>
<dbReference type="SMART" id="SM00255">
    <property type="entry name" value="TIR"/>
    <property type="match status" value="1"/>
</dbReference>
<dbReference type="Pfam" id="PF01582">
    <property type="entry name" value="TIR"/>
    <property type="match status" value="1"/>
</dbReference>
<evidence type="ECO:0000256" key="4">
    <source>
        <dbReference type="SAM" id="MobiDB-lite"/>
    </source>
</evidence>
<keyword evidence="8" id="KW-1185">Reference proteome</keyword>